<dbReference type="OrthoDB" id="35023at10239"/>
<name>A0A076YR02_9CAUD</name>
<dbReference type="EMBL" id="KM216423">
    <property type="protein sequence ID" value="AIK69517.1"/>
    <property type="molecule type" value="Genomic_DNA"/>
</dbReference>
<reference evidence="1 2" key="1">
    <citation type="submission" date="2014-07" db="EMBL/GenBank/DDBJ databases">
        <authorList>
            <person name="Yuan W."/>
            <person name="Rao X."/>
        </authorList>
    </citation>
    <scope>NUCLEOTIDE SEQUENCE [LARGE SCALE GENOMIC DNA]</scope>
</reference>
<sequence>MNKGEFIMDKTLPKFSVYEVIVKTVIMTPTEGSSDRESFYFSTQELAERFVKENQVETKDGKRVSFSIKERKVNQPG</sequence>
<dbReference type="GeneID" id="22110116"/>
<dbReference type="Proteomes" id="UP000202284">
    <property type="component" value="Segment"/>
</dbReference>
<proteinExistence type="predicted"/>
<evidence type="ECO:0000313" key="1">
    <source>
        <dbReference type="EMBL" id="AIK69517.1"/>
    </source>
</evidence>
<gene>
    <name evidence="1" type="ORF">P108_0070</name>
</gene>
<protein>
    <submittedName>
        <fullName evidence="1">Uncharacterized protein</fullName>
    </submittedName>
</protein>
<keyword evidence="2" id="KW-1185">Reference proteome</keyword>
<accession>A0A076YR02</accession>
<organism evidence="1 2">
    <name type="scientific">Staphylococcus phage P108</name>
    <dbReference type="NCBI Taxonomy" id="1526408"/>
    <lineage>
        <taxon>Viruses</taxon>
        <taxon>Duplodnaviria</taxon>
        <taxon>Heunggongvirae</taxon>
        <taxon>Uroviricota</taxon>
        <taxon>Caudoviricetes</taxon>
        <taxon>Herelleviridae</taxon>
        <taxon>Twortvirinae</taxon>
        <taxon>Kayvirus</taxon>
        <taxon>Kayvirus P108</taxon>
    </lineage>
</organism>
<evidence type="ECO:0000313" key="2">
    <source>
        <dbReference type="Proteomes" id="UP000202284"/>
    </source>
</evidence>
<dbReference type="RefSeq" id="YP_009099407.1">
    <property type="nucleotide sequence ID" value="NC_025426.1"/>
</dbReference>
<dbReference type="KEGG" id="vg:22110116"/>